<evidence type="ECO:0000313" key="2">
    <source>
        <dbReference type="EMBL" id="ORB53720.1"/>
    </source>
</evidence>
<organism evidence="2 3">
    <name type="scientific">Mycolicibacterium rhodesiae</name>
    <name type="common">Mycobacterium rhodesiae</name>
    <dbReference type="NCBI Taxonomy" id="36814"/>
    <lineage>
        <taxon>Bacteria</taxon>
        <taxon>Bacillati</taxon>
        <taxon>Actinomycetota</taxon>
        <taxon>Actinomycetes</taxon>
        <taxon>Mycobacteriales</taxon>
        <taxon>Mycobacteriaceae</taxon>
        <taxon>Mycolicibacterium</taxon>
    </lineage>
</organism>
<dbReference type="Proteomes" id="UP000192534">
    <property type="component" value="Unassembled WGS sequence"/>
</dbReference>
<protein>
    <submittedName>
        <fullName evidence="2">Uncharacterized protein</fullName>
    </submittedName>
</protein>
<evidence type="ECO:0000256" key="1">
    <source>
        <dbReference type="SAM" id="MobiDB-lite"/>
    </source>
</evidence>
<gene>
    <name evidence="2" type="ORF">BST42_09855</name>
</gene>
<dbReference type="AlphaFoldDB" id="A0A1X0IX44"/>
<dbReference type="EMBL" id="MVIH01000004">
    <property type="protein sequence ID" value="ORB53720.1"/>
    <property type="molecule type" value="Genomic_DNA"/>
</dbReference>
<proteinExistence type="predicted"/>
<feature type="compositionally biased region" description="Low complexity" evidence="1">
    <location>
        <begin position="280"/>
        <end position="349"/>
    </location>
</feature>
<feature type="compositionally biased region" description="Low complexity" evidence="1">
    <location>
        <begin position="255"/>
        <end position="272"/>
    </location>
</feature>
<comment type="caution">
    <text evidence="2">The sequence shown here is derived from an EMBL/GenBank/DDBJ whole genome shotgun (WGS) entry which is preliminary data.</text>
</comment>
<keyword evidence="3" id="KW-1185">Reference proteome</keyword>
<feature type="region of interest" description="Disordered" evidence="1">
    <location>
        <begin position="255"/>
        <end position="401"/>
    </location>
</feature>
<dbReference type="OrthoDB" id="4723919at2"/>
<feature type="compositionally biased region" description="Low complexity" evidence="1">
    <location>
        <begin position="374"/>
        <end position="401"/>
    </location>
</feature>
<dbReference type="RefSeq" id="WP_083118415.1">
    <property type="nucleotide sequence ID" value="NZ_JACKUO010000028.1"/>
</dbReference>
<accession>A0A1X0IX44</accession>
<evidence type="ECO:0000313" key="3">
    <source>
        <dbReference type="Proteomes" id="UP000192534"/>
    </source>
</evidence>
<sequence>MTGAALASAAAIVAAAPAYLPTHDIALGASTPLPLSTAKYELTAITDITIQGINDAYWFGWGGYIQADNTYYPGVSDVYVSGASGVLYYLVDNAAETFLPGFDLDNYFFEVGFPSIPYVGAGELFGTSSPIFQAAQATFYYGIPNVINSIVSSAAQLVPTFDLGPVKLGGGILASLFFYGQTPDYNPTTGAGFSYSTNGLSAILAYVATSISDNLPGAPSGAALAGAVSAAATTIQNDIKGLETAVKSAAGLSTTASSAAAKSPAKSTVAAEVKTETETEPTGTTTETETTGSTTEAGTSTDTTSTDTTSSTDTTTSTDDSATTPAKSTGTVAPKAPTSSTKPTTKPAKPQNPLAKIGKRISDALSGGKKTKSESSSSSDSSSSSSSGSSSSSSGSSGSSK</sequence>
<name>A0A1X0IX44_MYCRH</name>
<reference evidence="2 3" key="1">
    <citation type="submission" date="2016-12" db="EMBL/GenBank/DDBJ databases">
        <title>The new phylogeny of genus Mycobacterium.</title>
        <authorList>
            <person name="Tortoli E."/>
            <person name="Trovato A."/>
            <person name="Cirillo D.M."/>
        </authorList>
    </citation>
    <scope>NUCLEOTIDE SEQUENCE [LARGE SCALE GENOMIC DNA]</scope>
    <source>
        <strain evidence="2 3">DSM 44223</strain>
    </source>
</reference>